<organism evidence="2 3">
    <name type="scientific">Paraburkholderia humisilvae</name>
    <dbReference type="NCBI Taxonomy" id="627669"/>
    <lineage>
        <taxon>Bacteria</taxon>
        <taxon>Pseudomonadati</taxon>
        <taxon>Pseudomonadota</taxon>
        <taxon>Betaproteobacteria</taxon>
        <taxon>Burkholderiales</taxon>
        <taxon>Burkholderiaceae</taxon>
        <taxon>Paraburkholderia</taxon>
    </lineage>
</organism>
<feature type="domain" description="HTH-like" evidence="1">
    <location>
        <begin position="27"/>
        <end position="76"/>
    </location>
</feature>
<evidence type="ECO:0000259" key="1">
    <source>
        <dbReference type="Pfam" id="PF13276"/>
    </source>
</evidence>
<keyword evidence="3" id="KW-1185">Reference proteome</keyword>
<accession>A0A6J5F859</accession>
<evidence type="ECO:0000313" key="2">
    <source>
        <dbReference type="EMBL" id="CAB3774999.1"/>
    </source>
</evidence>
<protein>
    <recommendedName>
        <fullName evidence="1">HTH-like domain-containing protein</fullName>
    </recommendedName>
</protein>
<dbReference type="AlphaFoldDB" id="A0A6J5F859"/>
<name>A0A6J5F859_9BURK</name>
<evidence type="ECO:0000313" key="3">
    <source>
        <dbReference type="Proteomes" id="UP000494363"/>
    </source>
</evidence>
<dbReference type="EMBL" id="CADIKH010000225">
    <property type="protein sequence ID" value="CAB3774999.1"/>
    <property type="molecule type" value="Genomic_DNA"/>
</dbReference>
<dbReference type="PANTHER" id="PTHR46889">
    <property type="entry name" value="TRANSPOSASE INSF FOR INSERTION SEQUENCE IS3B-RELATED"/>
    <property type="match status" value="1"/>
</dbReference>
<gene>
    <name evidence="2" type="ORF">LMG29542_08381</name>
</gene>
<dbReference type="PANTHER" id="PTHR46889:SF4">
    <property type="entry name" value="TRANSPOSASE INSO FOR INSERTION SEQUENCE ELEMENT IS911B-RELATED"/>
    <property type="match status" value="1"/>
</dbReference>
<dbReference type="InterPro" id="IPR050900">
    <property type="entry name" value="Transposase_IS3/IS150/IS904"/>
</dbReference>
<dbReference type="InterPro" id="IPR025948">
    <property type="entry name" value="HTH-like_dom"/>
</dbReference>
<reference evidence="2 3" key="1">
    <citation type="submission" date="2020-04" db="EMBL/GenBank/DDBJ databases">
        <authorList>
            <person name="De Canck E."/>
        </authorList>
    </citation>
    <scope>NUCLEOTIDE SEQUENCE [LARGE SCALE GENOMIC DNA]</scope>
    <source>
        <strain evidence="2 3">LMG 29542</strain>
    </source>
</reference>
<sequence length="87" mass="9717">MARLPGVSMSGYHAWLVREPSMHTRSDAQLLARIRTLHASSRGTYGAPRIHAQLAREGVRVRRKRVARLMGMAGVCRDSDEMMSKGI</sequence>
<dbReference type="Proteomes" id="UP000494363">
    <property type="component" value="Unassembled WGS sequence"/>
</dbReference>
<dbReference type="Pfam" id="PF13276">
    <property type="entry name" value="HTH_21"/>
    <property type="match status" value="1"/>
</dbReference>
<proteinExistence type="predicted"/>